<protein>
    <submittedName>
        <fullName evidence="4">ATP-dependent helicase IRC3</fullName>
    </submittedName>
</protein>
<evidence type="ECO:0000256" key="1">
    <source>
        <dbReference type="ARBA" id="ARBA00022806"/>
    </source>
</evidence>
<dbReference type="GO" id="GO:0004386">
    <property type="term" value="F:helicase activity"/>
    <property type="evidence" value="ECO:0007669"/>
    <property type="project" value="UniProtKB-KW"/>
</dbReference>
<reference evidence="4" key="1">
    <citation type="submission" date="2022-10" db="EMBL/GenBank/DDBJ databases">
        <title>Culturing micro-colonial fungi from biological soil crusts in the Mojave desert and describing Neophaeococcomyces mojavensis, and introducing the new genera and species Taxawa tesnikishii.</title>
        <authorList>
            <person name="Kurbessoian T."/>
            <person name="Stajich J.E."/>
        </authorList>
    </citation>
    <scope>NUCLEOTIDE SEQUENCE</scope>
    <source>
        <strain evidence="4">TK_1</strain>
    </source>
</reference>
<dbReference type="CDD" id="cd18799">
    <property type="entry name" value="SF2_C_EcoAI-like"/>
    <property type="match status" value="1"/>
</dbReference>
<comment type="caution">
    <text evidence="4">The sequence shown here is derived from an EMBL/GenBank/DDBJ whole genome shotgun (WGS) entry which is preliminary data.</text>
</comment>
<dbReference type="Pfam" id="PF00271">
    <property type="entry name" value="Helicase_C"/>
    <property type="match status" value="1"/>
</dbReference>
<dbReference type="PROSITE" id="PS51192">
    <property type="entry name" value="HELICASE_ATP_BIND_1"/>
    <property type="match status" value="1"/>
</dbReference>
<name>A0ABQ9NLZ1_9PEZI</name>
<evidence type="ECO:0000259" key="3">
    <source>
        <dbReference type="PROSITE" id="PS51194"/>
    </source>
</evidence>
<evidence type="ECO:0000313" key="5">
    <source>
        <dbReference type="Proteomes" id="UP001172684"/>
    </source>
</evidence>
<feature type="domain" description="Helicase C-terminal" evidence="3">
    <location>
        <begin position="403"/>
        <end position="560"/>
    </location>
</feature>
<evidence type="ECO:0000259" key="2">
    <source>
        <dbReference type="PROSITE" id="PS51192"/>
    </source>
</evidence>
<dbReference type="SMART" id="SM00487">
    <property type="entry name" value="DEXDc"/>
    <property type="match status" value="1"/>
</dbReference>
<dbReference type="InterPro" id="IPR001650">
    <property type="entry name" value="Helicase_C-like"/>
</dbReference>
<accession>A0ABQ9NLZ1</accession>
<dbReference type="PANTHER" id="PTHR47396">
    <property type="entry name" value="TYPE I RESTRICTION ENZYME ECOKI R PROTEIN"/>
    <property type="match status" value="1"/>
</dbReference>
<keyword evidence="1 4" id="KW-0347">Helicase</keyword>
<dbReference type="Pfam" id="PF04851">
    <property type="entry name" value="ResIII"/>
    <property type="match status" value="1"/>
</dbReference>
<feature type="domain" description="Helicase ATP-binding" evidence="2">
    <location>
        <begin position="185"/>
        <end position="348"/>
    </location>
</feature>
<keyword evidence="1 4" id="KW-0378">Hydrolase</keyword>
<dbReference type="PROSITE" id="PS51194">
    <property type="entry name" value="HELICASE_CTER"/>
    <property type="match status" value="1"/>
</dbReference>
<dbReference type="Proteomes" id="UP001172684">
    <property type="component" value="Unassembled WGS sequence"/>
</dbReference>
<dbReference type="EMBL" id="JAPDRL010000057">
    <property type="protein sequence ID" value="KAJ9661487.1"/>
    <property type="molecule type" value="Genomic_DNA"/>
</dbReference>
<dbReference type="PANTHER" id="PTHR47396:SF1">
    <property type="entry name" value="ATP-DEPENDENT HELICASE IRC3-RELATED"/>
    <property type="match status" value="1"/>
</dbReference>
<sequence length="802" mass="89212">MSLAYRFGAATTSDSGRVNGFSALPPNPVETGKLSPLSSFTTKPSEWRHLLDVLIFACPGLRSCELIIDASIWTRAPWSLGAREVFMHTNGGEPQDGEKNHRSFLQHVSRLCGASVRFSLRVLEANMEERKRRQRTLEHYVRGMMMETPLEARKEGVFMWRGQVNEGAGICLRNYQQECIQTVLECLSKGHRRLGISLATGSGKTVIFTQLIDRVPPPSHEATQTLILVHRRELVEQAARHCMAAYPSKTVEIEMASSHASGLADITVASVQSIASGERIRKFDPRRFKLVLVDEAHHIVASQYLSVLEHFGLRRSGESLTALVGVSATFSRPDGLRLGTAIDHIVYHKDYVDMIGENWLSKVIFTTVVSTADISGVKTGMNGDFQTGALSRAVNTPEINTLTVQAWMARAAGRKSTLVFCVDLNHLSHLTGTFRHFGIDARFVTGDTRQTVRSETLDAFKNGEFPVLLNCGVFTEGTDIPNIDCVLLARPTKSRNLLVQMIGRGMRLHPGKKDCHIIDMVASLEAGIVTTPTLFGLDPSEIVSDAAVSDMVRMRDRREQEAMREREAAGGQYLPPTSSSSNRVVTFTDYDSVYDLLEDTSRERHIRGISPLAWVEVGEARYALSTQRGDFLTIEKEADSFVVKYTQKLPPGAKSRSPFMRPRQIASSDTLKHAVGAADTFAQETFEWIFIATNQAWRKKPASESQLLFLNKLRDKSDQLTEDMITKGRAGDMITKIKHGAKGRFEQLSVKKRAATKYVQKRAKIDELRTRERVQVGPLNDLALPQYTAQDGVPQADPIAIQ</sequence>
<dbReference type="InterPro" id="IPR014001">
    <property type="entry name" value="Helicase_ATP-bd"/>
</dbReference>
<proteinExistence type="predicted"/>
<dbReference type="InterPro" id="IPR006935">
    <property type="entry name" value="Helicase/UvrB_N"/>
</dbReference>
<keyword evidence="5" id="KW-1185">Reference proteome</keyword>
<organism evidence="4 5">
    <name type="scientific">Coniosporium apollinis</name>
    <dbReference type="NCBI Taxonomy" id="61459"/>
    <lineage>
        <taxon>Eukaryota</taxon>
        <taxon>Fungi</taxon>
        <taxon>Dikarya</taxon>
        <taxon>Ascomycota</taxon>
        <taxon>Pezizomycotina</taxon>
        <taxon>Dothideomycetes</taxon>
        <taxon>Dothideomycetes incertae sedis</taxon>
        <taxon>Coniosporium</taxon>
    </lineage>
</organism>
<dbReference type="InterPro" id="IPR050742">
    <property type="entry name" value="Helicase_Restrict-Modif_Enz"/>
</dbReference>
<dbReference type="SUPFAM" id="SSF52540">
    <property type="entry name" value="P-loop containing nucleoside triphosphate hydrolases"/>
    <property type="match status" value="1"/>
</dbReference>
<dbReference type="SMART" id="SM00490">
    <property type="entry name" value="HELICc"/>
    <property type="match status" value="1"/>
</dbReference>
<evidence type="ECO:0000313" key="4">
    <source>
        <dbReference type="EMBL" id="KAJ9661487.1"/>
    </source>
</evidence>
<keyword evidence="1 4" id="KW-0547">Nucleotide-binding</keyword>
<dbReference type="InterPro" id="IPR027417">
    <property type="entry name" value="P-loop_NTPase"/>
</dbReference>
<keyword evidence="1 4" id="KW-0067">ATP-binding</keyword>
<dbReference type="Gene3D" id="3.40.50.300">
    <property type="entry name" value="P-loop containing nucleotide triphosphate hydrolases"/>
    <property type="match status" value="2"/>
</dbReference>
<gene>
    <name evidence="4" type="primary">irc3</name>
    <name evidence="4" type="ORF">H2201_006518</name>
</gene>
<dbReference type="CDD" id="cd18032">
    <property type="entry name" value="DEXHc_RE_I_III_res"/>
    <property type="match status" value="1"/>
</dbReference>